<sequence length="148" mass="16288">MKTKIKLKKMILTLILLAAGSIVSYAQCGKNVLFSSVETIYLDADGDIQRTVDEPASIEYGKTNIKLTHGTENEEMNGIIKSNTCNWTVPFKEGKSVITATFSNNNGDEKDATITIEGKNGKVTLTFEMEDMSGRKIQVAADKFIEKT</sequence>
<keyword evidence="3" id="KW-1185">Reference proteome</keyword>
<keyword evidence="1" id="KW-0732">Signal</keyword>
<dbReference type="RefSeq" id="WP_200062901.1">
    <property type="nucleotide sequence ID" value="NZ_JAEHFW010000001.1"/>
</dbReference>
<dbReference type="Proteomes" id="UP000613193">
    <property type="component" value="Unassembled WGS sequence"/>
</dbReference>
<feature type="signal peptide" evidence="1">
    <location>
        <begin position="1"/>
        <end position="26"/>
    </location>
</feature>
<reference evidence="2" key="1">
    <citation type="submission" date="2020-12" db="EMBL/GenBank/DDBJ databases">
        <title>Bacterial novel species Mucilaginibacter sp. SD-g isolated from soil.</title>
        <authorList>
            <person name="Jung H.-Y."/>
        </authorList>
    </citation>
    <scope>NUCLEOTIDE SEQUENCE</scope>
    <source>
        <strain evidence="2">SD-g</strain>
    </source>
</reference>
<dbReference type="EMBL" id="JAEHFW010000001">
    <property type="protein sequence ID" value="MBK0377730.1"/>
    <property type="molecule type" value="Genomic_DNA"/>
</dbReference>
<accession>A0A934PQS2</accession>
<evidence type="ECO:0000313" key="3">
    <source>
        <dbReference type="Proteomes" id="UP000613193"/>
    </source>
</evidence>
<organism evidence="2 3">
    <name type="scientific">Mucilaginibacter segetis</name>
    <dbReference type="NCBI Taxonomy" id="2793071"/>
    <lineage>
        <taxon>Bacteria</taxon>
        <taxon>Pseudomonadati</taxon>
        <taxon>Bacteroidota</taxon>
        <taxon>Sphingobacteriia</taxon>
        <taxon>Sphingobacteriales</taxon>
        <taxon>Sphingobacteriaceae</taxon>
        <taxon>Mucilaginibacter</taxon>
    </lineage>
</organism>
<evidence type="ECO:0008006" key="4">
    <source>
        <dbReference type="Google" id="ProtNLM"/>
    </source>
</evidence>
<comment type="caution">
    <text evidence="2">The sequence shown here is derived from an EMBL/GenBank/DDBJ whole genome shotgun (WGS) entry which is preliminary data.</text>
</comment>
<gene>
    <name evidence="2" type="ORF">I5M19_00315</name>
</gene>
<name>A0A934PQS2_9SPHI</name>
<evidence type="ECO:0000256" key="1">
    <source>
        <dbReference type="SAM" id="SignalP"/>
    </source>
</evidence>
<proteinExistence type="predicted"/>
<feature type="chain" id="PRO_5037956077" description="Lipocalin-like domain-containing protein" evidence="1">
    <location>
        <begin position="27"/>
        <end position="148"/>
    </location>
</feature>
<evidence type="ECO:0000313" key="2">
    <source>
        <dbReference type="EMBL" id="MBK0377730.1"/>
    </source>
</evidence>
<dbReference type="AlphaFoldDB" id="A0A934PQS2"/>
<protein>
    <recommendedName>
        <fullName evidence="4">Lipocalin-like domain-containing protein</fullName>
    </recommendedName>
</protein>